<evidence type="ECO:0000313" key="2">
    <source>
        <dbReference type="Proteomes" id="UP000824280"/>
    </source>
</evidence>
<sequence length="154" mass="17382">MDMQKTITQQIIEDLYTEALMLADEARSVFDMRDQESDGSKSSNEMRIALSIEGLRTTTRVMHVLAWLLNQRAYFSGELSAQQLERHGSLGEDRPSDPKNLAILPLTIRSLIRDSERLQKRVARIDAEQRARTPANDDPVGLLQGRIAQAFTAV</sequence>
<dbReference type="InterPro" id="IPR010848">
    <property type="entry name" value="DUF1465"/>
</dbReference>
<dbReference type="Gene3D" id="1.10.8.930">
    <property type="entry name" value="Protein of unknown function DUF1465"/>
    <property type="match status" value="1"/>
</dbReference>
<proteinExistence type="predicted"/>
<evidence type="ECO:0000313" key="1">
    <source>
        <dbReference type="EMBL" id="QZD87530.1"/>
    </source>
</evidence>
<reference evidence="1 2" key="1">
    <citation type="submission" date="2021-08" db="EMBL/GenBank/DDBJ databases">
        <title>Comparative Genomics Analysis of the Genus Qipengyuania Reveals Extensive Genetic Diversity and Metabolic Versatility, Including the Description of Fifteen Novel Species.</title>
        <authorList>
            <person name="Liu Y."/>
        </authorList>
    </citation>
    <scope>NUCLEOTIDE SEQUENCE [LARGE SCALE GENOMIC DNA]</scope>
    <source>
        <strain evidence="1 2">1XM2-8</strain>
    </source>
</reference>
<organism evidence="1 2">
    <name type="scientific">Qipengyuania psychrotolerans</name>
    <dbReference type="NCBI Taxonomy" id="2867238"/>
    <lineage>
        <taxon>Bacteria</taxon>
        <taxon>Pseudomonadati</taxon>
        <taxon>Pseudomonadota</taxon>
        <taxon>Alphaproteobacteria</taxon>
        <taxon>Sphingomonadales</taxon>
        <taxon>Erythrobacteraceae</taxon>
        <taxon>Qipengyuania</taxon>
    </lineage>
</organism>
<accession>A0ABX8ZEW9</accession>
<dbReference type="Proteomes" id="UP000824280">
    <property type="component" value="Chromosome"/>
</dbReference>
<protein>
    <submittedName>
        <fullName evidence="1">DUF1465 family protein</fullName>
    </submittedName>
</protein>
<dbReference type="InterPro" id="IPR038301">
    <property type="entry name" value="AraC-like_sf"/>
</dbReference>
<dbReference type="RefSeq" id="WP_221423068.1">
    <property type="nucleotide sequence ID" value="NZ_CP081297.1"/>
</dbReference>
<name>A0ABX8ZEW9_9SPHN</name>
<dbReference type="Pfam" id="PF07323">
    <property type="entry name" value="DUF1465"/>
    <property type="match status" value="1"/>
</dbReference>
<dbReference type="EMBL" id="CP081297">
    <property type="protein sequence ID" value="QZD87530.1"/>
    <property type="molecule type" value="Genomic_DNA"/>
</dbReference>
<keyword evidence="2" id="KW-1185">Reference proteome</keyword>
<gene>
    <name evidence="1" type="ORF">K3166_02130</name>
</gene>